<evidence type="ECO:0000256" key="3">
    <source>
        <dbReference type="ARBA" id="ARBA00022475"/>
    </source>
</evidence>
<evidence type="ECO:0000256" key="10">
    <source>
        <dbReference type="ARBA" id="ARBA00023136"/>
    </source>
</evidence>
<feature type="transmembrane region" description="Helical" evidence="12">
    <location>
        <begin position="341"/>
        <end position="362"/>
    </location>
</feature>
<feature type="domain" description="PTS EIIC type-1" evidence="14">
    <location>
        <begin position="118"/>
        <end position="482"/>
    </location>
</feature>
<evidence type="ECO:0000256" key="1">
    <source>
        <dbReference type="ARBA" id="ARBA00004651"/>
    </source>
</evidence>
<feature type="transmembrane region" description="Helical" evidence="12">
    <location>
        <begin position="374"/>
        <end position="394"/>
    </location>
</feature>
<gene>
    <name evidence="15" type="ORF">PS435_12980</name>
</gene>
<dbReference type="CDD" id="cd00212">
    <property type="entry name" value="PTS_IIB_glc"/>
    <property type="match status" value="1"/>
</dbReference>
<evidence type="ECO:0000313" key="15">
    <source>
        <dbReference type="EMBL" id="MEE6716766.1"/>
    </source>
</evidence>
<name>A0ABU7T2C1_9LACO</name>
<evidence type="ECO:0000256" key="7">
    <source>
        <dbReference type="ARBA" id="ARBA00022692"/>
    </source>
</evidence>
<dbReference type="InterPro" id="IPR036878">
    <property type="entry name" value="Glu_permease_IIB"/>
</dbReference>
<proteinExistence type="predicted"/>
<dbReference type="SUPFAM" id="SSF55604">
    <property type="entry name" value="Glucose permease domain IIB"/>
    <property type="match status" value="1"/>
</dbReference>
<dbReference type="PANTHER" id="PTHR30175">
    <property type="entry name" value="PHOSPHOTRANSFERASE SYSTEM TRANSPORT PROTEIN"/>
    <property type="match status" value="1"/>
</dbReference>
<feature type="transmembrane region" description="Helical" evidence="12">
    <location>
        <begin position="161"/>
        <end position="182"/>
    </location>
</feature>
<dbReference type="InterPro" id="IPR003352">
    <property type="entry name" value="PTS_EIIC"/>
</dbReference>
<evidence type="ECO:0000256" key="5">
    <source>
        <dbReference type="ARBA" id="ARBA00022679"/>
    </source>
</evidence>
<comment type="caution">
    <text evidence="15">The sequence shown here is derived from an EMBL/GenBank/DDBJ whole genome shotgun (WGS) entry which is preliminary data.</text>
</comment>
<dbReference type="InterPro" id="IPR018113">
    <property type="entry name" value="PTrfase_EIIB_Cys"/>
</dbReference>
<feature type="transmembrane region" description="Helical" evidence="12">
    <location>
        <begin position="223"/>
        <end position="241"/>
    </location>
</feature>
<keyword evidence="8" id="KW-0418">Kinase</keyword>
<dbReference type="InterPro" id="IPR001996">
    <property type="entry name" value="PTS_IIB_1"/>
</dbReference>
<keyword evidence="5" id="KW-0808">Transferase</keyword>
<evidence type="ECO:0000256" key="2">
    <source>
        <dbReference type="ARBA" id="ARBA00022448"/>
    </source>
</evidence>
<evidence type="ECO:0000256" key="6">
    <source>
        <dbReference type="ARBA" id="ARBA00022683"/>
    </source>
</evidence>
<evidence type="ECO:0000256" key="9">
    <source>
        <dbReference type="ARBA" id="ARBA00022989"/>
    </source>
</evidence>
<dbReference type="RefSeq" id="WP_331244326.1">
    <property type="nucleotide sequence ID" value="NZ_JAQSGJ010000048.1"/>
</dbReference>
<organism evidence="15 16">
    <name type="scientific">Schleiferilactobacillus harbinensis</name>
    <dbReference type="NCBI Taxonomy" id="304207"/>
    <lineage>
        <taxon>Bacteria</taxon>
        <taxon>Bacillati</taxon>
        <taxon>Bacillota</taxon>
        <taxon>Bacilli</taxon>
        <taxon>Lactobacillales</taxon>
        <taxon>Lactobacillaceae</taxon>
        <taxon>Schleiferilactobacillus</taxon>
    </lineage>
</organism>
<dbReference type="Proteomes" id="UP001330016">
    <property type="component" value="Unassembled WGS sequence"/>
</dbReference>
<dbReference type="Pfam" id="PF02378">
    <property type="entry name" value="PTS_EIIC"/>
    <property type="match status" value="1"/>
</dbReference>
<dbReference type="Pfam" id="PF00367">
    <property type="entry name" value="PTS_EIIB"/>
    <property type="match status" value="1"/>
</dbReference>
<sequence length="489" mass="52003">MQNQVSQYQQMGKDILDAIGGSANVTSVTHCMTRLRFILKDNSLPQDDQVSTIDGVIGVNRSAGQYQVIIGQTVDKVYDAVCALGGFTKAKPINEDIDTQPIAKTTFSWRRLGATVMNKLAGSLTPMIPMLVAASMFKMFAAVLGPSMLHILTGSSDMYRLLTFVGDAGFYFFPIVIGYTAAKQFNTSPIVAMFLGAIMVHPELIKIVTAGKPFSVFGIPMHLVNYSSTVIPIILSVWLMSYVEHTLKKYVPAALSTIFVPTLTIIIMLPLTLCVVGPAGGFLGTYICNGILAFGKLGGLPTILAIGVIGALWELLVMTGMRLVMITTMMMLIAQAGQDNFVTLGAAAASISVAGMCVGAALRLKDPKQKALAWSYLLASIVGGVTEPALYGIAVRYKRTFLGMMIGGFAGAIYAALTHVAAYVVVPVANFLCLTAYVHSDVGNLINGIISGVIAFVVAAIATYIIGVEKKPHKASKQALVHDAKTVEG</sequence>
<evidence type="ECO:0000256" key="4">
    <source>
        <dbReference type="ARBA" id="ARBA00022597"/>
    </source>
</evidence>
<evidence type="ECO:0000313" key="16">
    <source>
        <dbReference type="Proteomes" id="UP001330016"/>
    </source>
</evidence>
<keyword evidence="3" id="KW-1003">Cell membrane</keyword>
<feature type="domain" description="PTS EIIB type-1" evidence="13">
    <location>
        <begin position="9"/>
        <end position="91"/>
    </location>
</feature>
<feature type="transmembrane region" description="Helical" evidence="12">
    <location>
        <begin position="188"/>
        <end position="211"/>
    </location>
</feature>
<dbReference type="PROSITE" id="PS51103">
    <property type="entry name" value="PTS_EIIC_TYPE_1"/>
    <property type="match status" value="1"/>
</dbReference>
<keyword evidence="9 12" id="KW-1133">Transmembrane helix</keyword>
<evidence type="ECO:0000259" key="14">
    <source>
        <dbReference type="PROSITE" id="PS51103"/>
    </source>
</evidence>
<dbReference type="InterPro" id="IPR050558">
    <property type="entry name" value="PTS_Sugar-Specific_Components"/>
</dbReference>
<keyword evidence="4" id="KW-0762">Sugar transport</keyword>
<evidence type="ECO:0000256" key="8">
    <source>
        <dbReference type="ARBA" id="ARBA00022777"/>
    </source>
</evidence>
<feature type="transmembrane region" description="Helical" evidence="12">
    <location>
        <begin position="283"/>
        <end position="309"/>
    </location>
</feature>
<accession>A0ABU7T2C1</accession>
<keyword evidence="2" id="KW-0813">Transport</keyword>
<keyword evidence="16" id="KW-1185">Reference proteome</keyword>
<comment type="subcellular location">
    <subcellularLocation>
        <location evidence="1">Cell membrane</location>
        <topology evidence="1">Multi-pass membrane protein</topology>
    </subcellularLocation>
</comment>
<evidence type="ECO:0000256" key="11">
    <source>
        <dbReference type="PROSITE-ProRule" id="PRU00421"/>
    </source>
</evidence>
<feature type="transmembrane region" description="Helical" evidence="12">
    <location>
        <begin position="445"/>
        <end position="467"/>
    </location>
</feature>
<dbReference type="InterPro" id="IPR013013">
    <property type="entry name" value="PTS_EIIC_1"/>
</dbReference>
<evidence type="ECO:0000256" key="12">
    <source>
        <dbReference type="SAM" id="Phobius"/>
    </source>
</evidence>
<dbReference type="PANTHER" id="PTHR30175:SF1">
    <property type="entry name" value="PTS SYSTEM ARBUTIN-, CELLOBIOSE-, AND SALICIN-SPECIFIC EIIBC COMPONENT-RELATED"/>
    <property type="match status" value="1"/>
</dbReference>
<dbReference type="EMBL" id="JAQSGK010000048">
    <property type="protein sequence ID" value="MEE6716766.1"/>
    <property type="molecule type" value="Genomic_DNA"/>
</dbReference>
<feature type="transmembrane region" description="Helical" evidence="12">
    <location>
        <begin position="127"/>
        <end position="149"/>
    </location>
</feature>
<keyword evidence="7 12" id="KW-0812">Transmembrane</keyword>
<dbReference type="PROSITE" id="PS01035">
    <property type="entry name" value="PTS_EIIB_TYPE_1_CYS"/>
    <property type="match status" value="1"/>
</dbReference>
<keyword evidence="10 12" id="KW-0472">Membrane</keyword>
<reference evidence="15 16" key="1">
    <citation type="submission" date="2023-02" db="EMBL/GenBank/DDBJ databases">
        <title>The predominant lactic acid bacteria and yeasts involved in the spontaneous fermentation of millet during the production of the traditional porridge Hausa koko in Ghana.</title>
        <authorList>
            <person name="Atter A."/>
            <person name="Diaz M."/>
        </authorList>
    </citation>
    <scope>NUCLEOTIDE SEQUENCE [LARGE SCALE GENOMIC DNA]</scope>
    <source>
        <strain evidence="15 16">FI11640</strain>
    </source>
</reference>
<dbReference type="Gene3D" id="3.30.1360.60">
    <property type="entry name" value="Glucose permease domain IIB"/>
    <property type="match status" value="1"/>
</dbReference>
<feature type="transmembrane region" description="Helical" evidence="12">
    <location>
        <begin position="253"/>
        <end position="276"/>
    </location>
</feature>
<feature type="transmembrane region" description="Helical" evidence="12">
    <location>
        <begin position="401"/>
        <end position="425"/>
    </location>
</feature>
<feature type="active site" description="Phosphocysteine intermediate; for EIIB activity" evidence="11">
    <location>
        <position position="31"/>
    </location>
</feature>
<evidence type="ECO:0000259" key="13">
    <source>
        <dbReference type="PROSITE" id="PS51098"/>
    </source>
</evidence>
<keyword evidence="6" id="KW-0598">Phosphotransferase system</keyword>
<protein>
    <submittedName>
        <fullName evidence="15">PTS transporter subunit EIIC</fullName>
    </submittedName>
</protein>
<dbReference type="PROSITE" id="PS51098">
    <property type="entry name" value="PTS_EIIB_TYPE_1"/>
    <property type="match status" value="1"/>
</dbReference>